<dbReference type="RefSeq" id="WP_210855565.1">
    <property type="nucleotide sequence ID" value="NZ_JAGQDD010000014.1"/>
</dbReference>
<organism evidence="2 3">
    <name type="scientific">Ideonella alba</name>
    <dbReference type="NCBI Taxonomy" id="2824118"/>
    <lineage>
        <taxon>Bacteria</taxon>
        <taxon>Pseudomonadati</taxon>
        <taxon>Pseudomonadota</taxon>
        <taxon>Betaproteobacteria</taxon>
        <taxon>Burkholderiales</taxon>
        <taxon>Sphaerotilaceae</taxon>
        <taxon>Ideonella</taxon>
    </lineage>
</organism>
<dbReference type="InterPro" id="IPR036388">
    <property type="entry name" value="WH-like_DNA-bd_sf"/>
</dbReference>
<evidence type="ECO:0000313" key="3">
    <source>
        <dbReference type="Proteomes" id="UP000676246"/>
    </source>
</evidence>
<sequence length="155" mass="16652">MPNKVDSVNQKPEDPVAGVVEALHAVVHRLRAAAAAEPLDDGLAPMEGRALGFFLRHPGATASQLVEHSGRDKAQVARLVAALRERGLLEARTDEHDRRVSRLHPTAAAARLHQRVMQVRGRSAAQAFSVLDAAELQQLRSLLERIAAGMRAGAG</sequence>
<feature type="domain" description="HTH marR-type" evidence="1">
    <location>
        <begin position="16"/>
        <end position="148"/>
    </location>
</feature>
<gene>
    <name evidence="2" type="ORF">KAK03_17055</name>
</gene>
<dbReference type="InterPro" id="IPR000835">
    <property type="entry name" value="HTH_MarR-typ"/>
</dbReference>
<reference evidence="2 3" key="1">
    <citation type="submission" date="2021-04" db="EMBL/GenBank/DDBJ databases">
        <title>The genome sequence of Ideonella sp. 3Y2.</title>
        <authorList>
            <person name="Liu Y."/>
        </authorList>
    </citation>
    <scope>NUCLEOTIDE SEQUENCE [LARGE SCALE GENOMIC DNA]</scope>
    <source>
        <strain evidence="2 3">3Y2</strain>
    </source>
</reference>
<dbReference type="PROSITE" id="PS50995">
    <property type="entry name" value="HTH_MARR_2"/>
    <property type="match status" value="1"/>
</dbReference>
<dbReference type="Gene3D" id="1.10.10.10">
    <property type="entry name" value="Winged helix-like DNA-binding domain superfamily/Winged helix DNA-binding domain"/>
    <property type="match status" value="1"/>
</dbReference>
<dbReference type="EMBL" id="JAGQDD010000014">
    <property type="protein sequence ID" value="MBQ0932191.1"/>
    <property type="molecule type" value="Genomic_DNA"/>
</dbReference>
<dbReference type="GO" id="GO:0003700">
    <property type="term" value="F:DNA-binding transcription factor activity"/>
    <property type="evidence" value="ECO:0007669"/>
    <property type="project" value="InterPro"/>
</dbReference>
<protein>
    <submittedName>
        <fullName evidence="2">MarR family transcriptional regulator</fullName>
    </submittedName>
</protein>
<evidence type="ECO:0000313" key="2">
    <source>
        <dbReference type="EMBL" id="MBQ0932191.1"/>
    </source>
</evidence>
<dbReference type="Proteomes" id="UP000676246">
    <property type="component" value="Unassembled WGS sequence"/>
</dbReference>
<dbReference type="SMART" id="SM00347">
    <property type="entry name" value="HTH_MARR"/>
    <property type="match status" value="1"/>
</dbReference>
<dbReference type="PANTHER" id="PTHR33164">
    <property type="entry name" value="TRANSCRIPTIONAL REGULATOR, MARR FAMILY"/>
    <property type="match status" value="1"/>
</dbReference>
<dbReference type="GO" id="GO:0006950">
    <property type="term" value="P:response to stress"/>
    <property type="evidence" value="ECO:0007669"/>
    <property type="project" value="TreeGrafter"/>
</dbReference>
<evidence type="ECO:0000259" key="1">
    <source>
        <dbReference type="PROSITE" id="PS50995"/>
    </source>
</evidence>
<dbReference type="AlphaFoldDB" id="A0A941BFL2"/>
<name>A0A941BFL2_9BURK</name>
<proteinExistence type="predicted"/>
<dbReference type="PANTHER" id="PTHR33164:SF43">
    <property type="entry name" value="HTH-TYPE TRANSCRIPTIONAL REPRESSOR YETL"/>
    <property type="match status" value="1"/>
</dbReference>
<accession>A0A941BFL2</accession>
<dbReference type="InterPro" id="IPR039422">
    <property type="entry name" value="MarR/SlyA-like"/>
</dbReference>
<dbReference type="SUPFAM" id="SSF46785">
    <property type="entry name" value="Winged helix' DNA-binding domain"/>
    <property type="match status" value="1"/>
</dbReference>
<dbReference type="Pfam" id="PF12802">
    <property type="entry name" value="MarR_2"/>
    <property type="match status" value="1"/>
</dbReference>
<dbReference type="InterPro" id="IPR036390">
    <property type="entry name" value="WH_DNA-bd_sf"/>
</dbReference>
<keyword evidence="3" id="KW-1185">Reference proteome</keyword>
<comment type="caution">
    <text evidence="2">The sequence shown here is derived from an EMBL/GenBank/DDBJ whole genome shotgun (WGS) entry which is preliminary data.</text>
</comment>